<feature type="transmembrane region" description="Helical" evidence="1">
    <location>
        <begin position="780"/>
        <end position="799"/>
    </location>
</feature>
<dbReference type="Proteomes" id="UP001172673">
    <property type="component" value="Unassembled WGS sequence"/>
</dbReference>
<dbReference type="PANTHER" id="PTHR37544:SF1">
    <property type="entry name" value="PHOSPHORIBOSYLAMINOIMIDAZOLE-SUCCINOCARBOXAMIDE SYNTHASE"/>
    <property type="match status" value="1"/>
</dbReference>
<feature type="transmembrane region" description="Helical" evidence="1">
    <location>
        <begin position="744"/>
        <end position="768"/>
    </location>
</feature>
<comment type="caution">
    <text evidence="2">The sequence shown here is derived from an EMBL/GenBank/DDBJ whole genome shotgun (WGS) entry which is preliminary data.</text>
</comment>
<dbReference type="InterPro" id="IPR021840">
    <property type="entry name" value="DUF3433"/>
</dbReference>
<feature type="transmembrane region" description="Helical" evidence="1">
    <location>
        <begin position="697"/>
        <end position="715"/>
    </location>
</feature>
<dbReference type="PANTHER" id="PTHR37544">
    <property type="entry name" value="SPRAY-RELATED"/>
    <property type="match status" value="1"/>
</dbReference>
<evidence type="ECO:0000313" key="2">
    <source>
        <dbReference type="EMBL" id="KAJ9605266.1"/>
    </source>
</evidence>
<gene>
    <name evidence="2" type="ORF">H2200_009923</name>
</gene>
<keyword evidence="3" id="KW-1185">Reference proteome</keyword>
<keyword evidence="1" id="KW-1133">Transmembrane helix</keyword>
<accession>A0AA38X1V6</accession>
<dbReference type="EMBL" id="JAPDRK010000016">
    <property type="protein sequence ID" value="KAJ9605266.1"/>
    <property type="molecule type" value="Genomic_DNA"/>
</dbReference>
<keyword evidence="1" id="KW-0812">Transmembrane</keyword>
<evidence type="ECO:0000313" key="3">
    <source>
        <dbReference type="Proteomes" id="UP001172673"/>
    </source>
</evidence>
<organism evidence="2 3">
    <name type="scientific">Cladophialophora chaetospira</name>
    <dbReference type="NCBI Taxonomy" id="386627"/>
    <lineage>
        <taxon>Eukaryota</taxon>
        <taxon>Fungi</taxon>
        <taxon>Dikarya</taxon>
        <taxon>Ascomycota</taxon>
        <taxon>Pezizomycotina</taxon>
        <taxon>Eurotiomycetes</taxon>
        <taxon>Chaetothyriomycetidae</taxon>
        <taxon>Chaetothyriales</taxon>
        <taxon>Herpotrichiellaceae</taxon>
        <taxon>Cladophialophora</taxon>
    </lineage>
</organism>
<dbReference type="Pfam" id="PF11915">
    <property type="entry name" value="DUF3433"/>
    <property type="match status" value="2"/>
</dbReference>
<reference evidence="2" key="1">
    <citation type="submission" date="2022-10" db="EMBL/GenBank/DDBJ databases">
        <title>Culturing micro-colonial fungi from biological soil crusts in the Mojave desert and describing Neophaeococcomyces mojavensis, and introducing the new genera and species Taxawa tesnikishii.</title>
        <authorList>
            <person name="Kurbessoian T."/>
            <person name="Stajich J.E."/>
        </authorList>
    </citation>
    <scope>NUCLEOTIDE SEQUENCE</scope>
    <source>
        <strain evidence="2">TK_41</strain>
    </source>
</reference>
<keyword evidence="1" id="KW-0472">Membrane</keyword>
<sequence length="1299" mass="141617">MALTGDVEQLTPTGLVAEYTLKARPGDVELPTRIMSSDHAVALWMINVRIFSTGNAAAILQLASKTNQLTSRPEVDAQGDENITRSARKPQTWNPFWLSRSFLLATSSILVALVTGLLLLLYLARRSDGLALHTRNHFSWTYGPTAVLTVFVAGWRQLDYYCKALTPWQELRDGHADPQRSVLLDYKSPLQIVSFWNAVKNRHATVAVTILGFIILKLVTLASTGLLLPSVISLPISTIEVQQSTRLNGALYNETENQGLFDPSIAYTAFAVMAKGLPYADGTTVSMVYEQYRLPASDSSINGTVSAQLRALVSKYHCESAPVAIKLQPANVTDQHPEDNLELLFPQCRLRANGGGTPAFVLNPQTFVCPDRQLSPLLQQIDCYDGSDNWQLLTLADLRYKQAIVNASDLVLGDPVAASSWSTDVNTITSIACRSAFTLNDVDLSYDFASSPPTVPKTRLLGANNSTNLGDFTGFDLGVLTTSALSASADMFGNLVDNGYVLEYPNSLFKMMAAISGGSYENLLNETVMIQAAERVLQQVALQSIAKYMISPDRTELLATLLQKQERLQVSELSAWLMLSGCMMIMCFTLSLLWKRPRDVSPRNVEILGSTARLAAHSSEFASLLKDVSSGADRELDVILQGLTFSTQRRLAGDKSIFSLVPSPEDNDSTVERKSTDLNSAPGQISWWSPLTLKRPILVMSLALPLSAVAVLEALQQLSDRHHGFTSLSGNDLSLTLFTRFTPALLMLTIATLINSLDFNVAVLAPFNTLRDGSGQQSRAVMSTSILGLPLPFALWQSLKLRQWGSLLSGSASLVASILTIVVSGLFTVEQLSVPQPISLGIADQFNTTWIDSAKNDSSAAVVVSLTESIGLADPQYTSGELALPALRSSTASGVAIESGEILQIGLSTLRGDLECVKLPNDMVNVSATYNFRIETAQASVSAQAPLPAACRLGGVNGTEDVIDFSNSFALHGKSSFVGKLIDLHVGPFDPIQDSSFGELSPNTQLDNPPGCPSLAFMYGFADVDDPIKTTITTLVCYQYIDQVQANVSFVLPDLTIPTNQPPIVDESTSRRLKSGSNNETAFQFRLQLHMDDEFSSFNQTGDGTSTLAESSPPLDNFFRGVLFGKEPLDETLLASTDETDVSHVFGGIRGFYRRYMAQAISSNMRVSLDPDQTQPVPGTILNGHLQARIVQNRTAKIILQVLLSLIFVLASLAVYISKLHELVPFNPCTIAGVAILFARSRLCDLVDPLGEEVMRGNGAELSDEQYRFKLGWWEIRNDVREQKHKWYGIDAEKEEEKG</sequence>
<proteinExistence type="predicted"/>
<feature type="transmembrane region" description="Helical" evidence="1">
    <location>
        <begin position="811"/>
        <end position="829"/>
    </location>
</feature>
<protein>
    <submittedName>
        <fullName evidence="2">Uncharacterized protein</fullName>
    </submittedName>
</protein>
<feature type="transmembrane region" description="Helical" evidence="1">
    <location>
        <begin position="204"/>
        <end position="228"/>
    </location>
</feature>
<feature type="transmembrane region" description="Helical" evidence="1">
    <location>
        <begin position="1198"/>
        <end position="1217"/>
    </location>
</feature>
<feature type="transmembrane region" description="Helical" evidence="1">
    <location>
        <begin position="573"/>
        <end position="594"/>
    </location>
</feature>
<name>A0AA38X1V6_9EURO</name>
<evidence type="ECO:0000256" key="1">
    <source>
        <dbReference type="SAM" id="Phobius"/>
    </source>
</evidence>
<feature type="transmembrane region" description="Helical" evidence="1">
    <location>
        <begin position="102"/>
        <end position="124"/>
    </location>
</feature>